<dbReference type="CDD" id="cd02966">
    <property type="entry name" value="TlpA_like_family"/>
    <property type="match status" value="1"/>
</dbReference>
<accession>A0A3N0ETC1</accession>
<dbReference type="Pfam" id="PF00578">
    <property type="entry name" value="AhpC-TSA"/>
    <property type="match status" value="1"/>
</dbReference>
<reference evidence="3 4" key="1">
    <citation type="submission" date="2018-10" db="EMBL/GenBank/DDBJ databases">
        <title>Sinomicrobium pectinilyticum sp. nov., a pectinase-producing bacterium isolated from alkaline and saline soil, and emended description of the genus Sinomicrobium.</title>
        <authorList>
            <person name="Cheng B."/>
            <person name="Li C."/>
            <person name="Lai Q."/>
            <person name="Du M."/>
            <person name="Shao Z."/>
            <person name="Xu P."/>
            <person name="Yang C."/>
        </authorList>
    </citation>
    <scope>NUCLEOTIDE SEQUENCE [LARGE SCALE GENOMIC DNA]</scope>
    <source>
        <strain evidence="3 4">5DNS001</strain>
    </source>
</reference>
<dbReference type="Proteomes" id="UP000267469">
    <property type="component" value="Unassembled WGS sequence"/>
</dbReference>
<dbReference type="PROSITE" id="PS51352">
    <property type="entry name" value="THIOREDOXIN_2"/>
    <property type="match status" value="1"/>
</dbReference>
<dbReference type="InterPro" id="IPR000866">
    <property type="entry name" value="AhpC/TSA"/>
</dbReference>
<dbReference type="InterPro" id="IPR013766">
    <property type="entry name" value="Thioredoxin_domain"/>
</dbReference>
<comment type="caution">
    <text evidence="3">The sequence shown here is derived from an EMBL/GenBank/DDBJ whole genome shotgun (WGS) entry which is preliminary data.</text>
</comment>
<gene>
    <name evidence="3" type="ORF">ED312_05095</name>
</gene>
<proteinExistence type="predicted"/>
<dbReference type="SUPFAM" id="SSF52833">
    <property type="entry name" value="Thioredoxin-like"/>
    <property type="match status" value="1"/>
</dbReference>
<dbReference type="GO" id="GO:0016209">
    <property type="term" value="F:antioxidant activity"/>
    <property type="evidence" value="ECO:0007669"/>
    <property type="project" value="InterPro"/>
</dbReference>
<keyword evidence="1" id="KW-1133">Transmembrane helix</keyword>
<keyword evidence="4" id="KW-1185">Reference proteome</keyword>
<dbReference type="GO" id="GO:0016491">
    <property type="term" value="F:oxidoreductase activity"/>
    <property type="evidence" value="ECO:0007669"/>
    <property type="project" value="InterPro"/>
</dbReference>
<keyword evidence="1" id="KW-0472">Membrane</keyword>
<evidence type="ECO:0000256" key="1">
    <source>
        <dbReference type="SAM" id="Phobius"/>
    </source>
</evidence>
<dbReference type="PANTHER" id="PTHR42852">
    <property type="entry name" value="THIOL:DISULFIDE INTERCHANGE PROTEIN DSBE"/>
    <property type="match status" value="1"/>
</dbReference>
<organism evidence="3 4">
    <name type="scientific">Sinomicrobium pectinilyticum</name>
    <dbReference type="NCBI Taxonomy" id="1084421"/>
    <lineage>
        <taxon>Bacteria</taxon>
        <taxon>Pseudomonadati</taxon>
        <taxon>Bacteroidota</taxon>
        <taxon>Flavobacteriia</taxon>
        <taxon>Flavobacteriales</taxon>
        <taxon>Flavobacteriaceae</taxon>
        <taxon>Sinomicrobium</taxon>
    </lineage>
</organism>
<feature type="transmembrane region" description="Helical" evidence="1">
    <location>
        <begin position="29"/>
        <end position="51"/>
    </location>
</feature>
<name>A0A3N0ETC1_SINP1</name>
<evidence type="ECO:0000313" key="3">
    <source>
        <dbReference type="EMBL" id="RNL91051.1"/>
    </source>
</evidence>
<dbReference type="InterPro" id="IPR036249">
    <property type="entry name" value="Thioredoxin-like_sf"/>
</dbReference>
<feature type="domain" description="Thioredoxin" evidence="2">
    <location>
        <begin position="66"/>
        <end position="203"/>
    </location>
</feature>
<sequence>MPCCNNSGSGDCLLSACVVKISKNQIYNLSLLVFAVLVLFTPVGTAVKVWVNRLVAVSPFRTPEEHRENIGSYHWDLRTQDGGIYDFSNARDKVVLINFWATWCPPCIAEMPALHRLYKDYGNKVVFLFVTGEDPETVREFLRRKEWDIPAYFPLTSAPEKIYSSSIPVTWVLNKKGDIVIGKKGVAAWDSDEVRDILDVLIAE</sequence>
<dbReference type="PANTHER" id="PTHR42852:SF17">
    <property type="entry name" value="THIOREDOXIN-LIKE PROTEIN HI_1115"/>
    <property type="match status" value="1"/>
</dbReference>
<dbReference type="InterPro" id="IPR050553">
    <property type="entry name" value="Thioredoxin_ResA/DsbE_sf"/>
</dbReference>
<dbReference type="EMBL" id="RJTM01000028">
    <property type="protein sequence ID" value="RNL91051.1"/>
    <property type="molecule type" value="Genomic_DNA"/>
</dbReference>
<keyword evidence="1" id="KW-0812">Transmembrane</keyword>
<dbReference type="AlphaFoldDB" id="A0A3N0ETC1"/>
<evidence type="ECO:0000259" key="2">
    <source>
        <dbReference type="PROSITE" id="PS51352"/>
    </source>
</evidence>
<dbReference type="Gene3D" id="3.40.30.10">
    <property type="entry name" value="Glutaredoxin"/>
    <property type="match status" value="1"/>
</dbReference>
<evidence type="ECO:0000313" key="4">
    <source>
        <dbReference type="Proteomes" id="UP000267469"/>
    </source>
</evidence>
<dbReference type="OrthoDB" id="9815205at2"/>
<protein>
    <submittedName>
        <fullName evidence="3">TlpA family protein disulfide reductase</fullName>
    </submittedName>
</protein>